<accession>A0ABT2UAH9</accession>
<proteinExistence type="predicted"/>
<keyword evidence="3" id="KW-1185">Reference proteome</keyword>
<protein>
    <submittedName>
        <fullName evidence="2">Immunoglobulin domain-containing protein</fullName>
    </submittedName>
</protein>
<feature type="transmembrane region" description="Helical" evidence="1">
    <location>
        <begin position="12"/>
        <end position="32"/>
    </location>
</feature>
<name>A0ABT2UAH9_9BACL</name>
<reference evidence="2 3" key="1">
    <citation type="submission" date="2022-09" db="EMBL/GenBank/DDBJ databases">
        <authorList>
            <person name="Han X.L."/>
            <person name="Wang Q."/>
            <person name="Lu T."/>
        </authorList>
    </citation>
    <scope>NUCLEOTIDE SEQUENCE [LARGE SCALE GENOMIC DNA]</scope>
    <source>
        <strain evidence="2 3">WQ 127069</strain>
    </source>
</reference>
<evidence type="ECO:0000256" key="1">
    <source>
        <dbReference type="SAM" id="Phobius"/>
    </source>
</evidence>
<keyword evidence="1" id="KW-1133">Transmembrane helix</keyword>
<comment type="caution">
    <text evidence="2">The sequence shown here is derived from an EMBL/GenBank/DDBJ whole genome shotgun (WGS) entry which is preliminary data.</text>
</comment>
<keyword evidence="1" id="KW-0812">Transmembrane</keyword>
<keyword evidence="1" id="KW-0472">Membrane</keyword>
<gene>
    <name evidence="2" type="ORF">OB236_00835</name>
</gene>
<dbReference type="Gene3D" id="2.60.40.2700">
    <property type="match status" value="1"/>
</dbReference>
<dbReference type="Gene3D" id="2.60.40.10">
    <property type="entry name" value="Immunoglobulins"/>
    <property type="match status" value="1"/>
</dbReference>
<evidence type="ECO:0000313" key="3">
    <source>
        <dbReference type="Proteomes" id="UP001652445"/>
    </source>
</evidence>
<sequence>MSTILKGVTVPLLVGLMMFYLFTSLITSPVLADGPDGSWTECATEGANCSFPGTKEVRLWGTGTNYGFISRIFTDSTACTVGAFGNDPAVGITKRCYYRDVQFDSGVTAVVSGLNNKVTFTFHTYAIQAGTLDELKSKITVKKTGASTYTALGAEDIVANLTSTATSSTLEINFKDPLVGMENSIQIAPEAFKDSNGSLIVISVTSLLVVGDTPDASFGWTNCAADGQVCGFYGRKEVRYWGTGTPVPNYGYISKIITGSGGNVCTLFAFGTTDPAPGSTKRCYYRDVQLDSEITTVVSGLNNKVTFTFPTFAKQAGTLAELKSKITVKKTGDSAYTALGAEDTVANPTTTATLSTLEIKLKDTLVGSGNSIQIAPGAFKDNNGQTIYIPVSSSLTLLGLGPDGSIGWTDCAADGGKCNFSGRKEVRYWGTGVPAVPANYGFISNISTGGMNCPYYSLDPAYGTVKRCYYRDVQLDSAMTAVVSGTNNKVTFTFNTYAIQAGTLAELKSKITVKKTGASVYTALGAEDTVEKLTSTATLSTLEINFKYPLVGSENSIQIAPEAFKDSNGSLIDLSIKSSLALLGNGPDGSIGWTYCAAFGENCDFVGTKEVRLWGIGSPALPANYGFVTRSTSRITCSLLAFGTTDPAPGSTKRCYYRDVQPYSLTNSVVSGLNNKVTFTFGTYAIQAGTLDELKSKIEVKKTGASAYTSLGAEDTVENPTSGTLEINFKDTLIGSENSILIAPGAFKDSDGKPINLSIASPYLTLVPTAPDGSIGWTECAPENGKCNFSGKKEVRYWGTGAPAVPANYGFISKFFTDGAPCNGTIFGNDPAPGTTKRCYYRDVQLDSAMTAVVSGPNNKVTFTFKTYAIQAGTLDELKSKITVKKTGAPAYTALDAEDTVAANTSTSQSSTFEINFKESMVGSGNSIQIASGAFKDWYGQPINTSVSFPLILLPTAPDGSIGWTYCSEENQNCIFSGMKEVRYWGTGTLSEPNNIGFKSNISIGYTACTTNAFGNIDPAPGAIKRCYYRDVQLDNGVTAVVSELNNKVTFTFRTYAIQAGTLDELKSKITVKKTGDSAYTALDTEDTVANLTSTAYSSTLEINFKVALVGSENSIRIAPGAFKGSDGKPINLSIASPFLTLVPTAPALTNAATPSISTQPTGVTVNEGASAPLSVAATVSDGGTLSYQWYSSTTNSSSGGTLISGAVSASYVVPTTTAGTTYYYVVVTNTNNSATGSQTATATSNVSTVTVNALTNATTPSIGTQPTDQTVNMGGSATLTVAASGGTSLSYQWYSNTTSSNSGG</sequence>
<dbReference type="EMBL" id="JAOQIO010000004">
    <property type="protein sequence ID" value="MCU6790659.1"/>
    <property type="molecule type" value="Genomic_DNA"/>
</dbReference>
<dbReference type="Proteomes" id="UP001652445">
    <property type="component" value="Unassembled WGS sequence"/>
</dbReference>
<dbReference type="InterPro" id="IPR013783">
    <property type="entry name" value="Ig-like_fold"/>
</dbReference>
<evidence type="ECO:0000313" key="2">
    <source>
        <dbReference type="EMBL" id="MCU6790659.1"/>
    </source>
</evidence>
<feature type="non-terminal residue" evidence="2">
    <location>
        <position position="1305"/>
    </location>
</feature>
<organism evidence="2 3">
    <name type="scientific">Paenibacillus baimaensis</name>
    <dbReference type="NCBI Taxonomy" id="2982185"/>
    <lineage>
        <taxon>Bacteria</taxon>
        <taxon>Bacillati</taxon>
        <taxon>Bacillota</taxon>
        <taxon>Bacilli</taxon>
        <taxon>Bacillales</taxon>
        <taxon>Paenibacillaceae</taxon>
        <taxon>Paenibacillus</taxon>
    </lineage>
</organism>